<dbReference type="GO" id="GO:0044781">
    <property type="term" value="P:bacterial-type flagellum organization"/>
    <property type="evidence" value="ECO:0007669"/>
    <property type="project" value="UniProtKB-KW"/>
</dbReference>
<evidence type="ECO:0000256" key="6">
    <source>
        <dbReference type="ARBA" id="ARBA00023163"/>
    </source>
</evidence>
<dbReference type="Proteomes" id="UP000783934">
    <property type="component" value="Unassembled WGS sequence"/>
</dbReference>
<dbReference type="InterPro" id="IPR007412">
    <property type="entry name" value="FlgM"/>
</dbReference>
<evidence type="ECO:0000256" key="9">
    <source>
        <dbReference type="SAM" id="MobiDB-lite"/>
    </source>
</evidence>
<dbReference type="Pfam" id="PF04316">
    <property type="entry name" value="FlgM"/>
    <property type="match status" value="1"/>
</dbReference>
<feature type="region of interest" description="Disordered" evidence="9">
    <location>
        <begin position="1"/>
        <end position="41"/>
    </location>
</feature>
<dbReference type="Proteomes" id="UP000700248">
    <property type="component" value="Unassembled WGS sequence"/>
</dbReference>
<feature type="domain" description="Anti-sigma-28 factor FlgM C-terminal" evidence="10">
    <location>
        <begin position="37"/>
        <end position="86"/>
    </location>
</feature>
<accession>A0A9D2VGK4</accession>
<evidence type="ECO:0000313" key="14">
    <source>
        <dbReference type="Proteomes" id="UP000783934"/>
    </source>
</evidence>
<keyword evidence="6" id="KW-0804">Transcription</keyword>
<dbReference type="EMBL" id="JAATIZ010000004">
    <property type="protein sequence ID" value="NJB65977.1"/>
    <property type="molecule type" value="Genomic_DNA"/>
</dbReference>
<keyword evidence="3" id="KW-0678">Repressor</keyword>
<keyword evidence="5" id="KW-0805">Transcription regulation</keyword>
<evidence type="ECO:0000256" key="8">
    <source>
        <dbReference type="ARBA" id="ARBA00030117"/>
    </source>
</evidence>
<organism evidence="11 13">
    <name type="scientific">Paenalcaligenes hominis</name>
    <dbReference type="NCBI Taxonomy" id="643674"/>
    <lineage>
        <taxon>Bacteria</taxon>
        <taxon>Pseudomonadati</taxon>
        <taxon>Pseudomonadota</taxon>
        <taxon>Betaproteobacteria</taxon>
        <taxon>Burkholderiales</taxon>
        <taxon>Alcaligenaceae</taxon>
        <taxon>Paenalcaligenes</taxon>
    </lineage>
</organism>
<keyword evidence="11" id="KW-0969">Cilium</keyword>
<comment type="similarity">
    <text evidence="1">Belongs to the FlgM family.</text>
</comment>
<name>A0A9D2VGK4_9BURK</name>
<evidence type="ECO:0000256" key="7">
    <source>
        <dbReference type="ARBA" id="ARBA00024739"/>
    </source>
</evidence>
<dbReference type="AlphaFoldDB" id="A0A9D2VGK4"/>
<evidence type="ECO:0000256" key="2">
    <source>
        <dbReference type="ARBA" id="ARBA00017823"/>
    </source>
</evidence>
<evidence type="ECO:0000256" key="3">
    <source>
        <dbReference type="ARBA" id="ARBA00022491"/>
    </source>
</evidence>
<gene>
    <name evidence="11" type="primary">flgM</name>
    <name evidence="12" type="ORF">GGR41_002232</name>
    <name evidence="11" type="ORF">K8U84_08660</name>
</gene>
<dbReference type="EMBL" id="DYTQ01000098">
    <property type="protein sequence ID" value="HJH24608.1"/>
    <property type="molecule type" value="Genomic_DNA"/>
</dbReference>
<dbReference type="InterPro" id="IPR035890">
    <property type="entry name" value="Anti-sigma-28_factor_FlgM_sf"/>
</dbReference>
<evidence type="ECO:0000313" key="12">
    <source>
        <dbReference type="EMBL" id="NJB65977.1"/>
    </source>
</evidence>
<sequence>MKITPNDYRPTVSDRATTSKSTTQAKAETTQASRSASVDFSPAARQLQQLHSDHNDIDIDRVNALRTALANGTLEIDTSRIADRLIHTARDLLK</sequence>
<evidence type="ECO:0000256" key="1">
    <source>
        <dbReference type="ARBA" id="ARBA00005322"/>
    </source>
</evidence>
<evidence type="ECO:0000256" key="4">
    <source>
        <dbReference type="ARBA" id="ARBA00022795"/>
    </source>
</evidence>
<evidence type="ECO:0000313" key="13">
    <source>
        <dbReference type="Proteomes" id="UP000700248"/>
    </source>
</evidence>
<keyword evidence="4" id="KW-1005">Bacterial flagellum biogenesis</keyword>
<comment type="caution">
    <text evidence="11">The sequence shown here is derived from an EMBL/GenBank/DDBJ whole genome shotgun (WGS) entry which is preliminary data.</text>
</comment>
<dbReference type="GO" id="GO:0045892">
    <property type="term" value="P:negative regulation of DNA-templated transcription"/>
    <property type="evidence" value="ECO:0007669"/>
    <property type="project" value="InterPro"/>
</dbReference>
<proteinExistence type="inferred from homology"/>
<dbReference type="RefSeq" id="WP_167661888.1">
    <property type="nucleotide sequence ID" value="NZ_BMCQ01000005.1"/>
</dbReference>
<dbReference type="InterPro" id="IPR031316">
    <property type="entry name" value="FlgM_C"/>
</dbReference>
<dbReference type="SUPFAM" id="SSF101498">
    <property type="entry name" value="Anti-sigma factor FlgM"/>
    <property type="match status" value="1"/>
</dbReference>
<keyword evidence="11" id="KW-0966">Cell projection</keyword>
<reference evidence="12 14" key="1">
    <citation type="submission" date="2020-03" db="EMBL/GenBank/DDBJ databases">
        <title>Genomic Encyclopedia of Type Strains, Phase IV (KMG-IV): sequencing the most valuable type-strain genomes for metagenomic binning, comparative biology and taxonomic classification.</title>
        <authorList>
            <person name="Goeker M."/>
        </authorList>
    </citation>
    <scope>NUCLEOTIDE SEQUENCE [LARGE SCALE GENOMIC DNA]</scope>
    <source>
        <strain evidence="12 14">DSM 26613</strain>
    </source>
</reference>
<protein>
    <recommendedName>
        <fullName evidence="2">Negative regulator of flagellin synthesis</fullName>
    </recommendedName>
    <alternativeName>
        <fullName evidence="8">Anti-sigma-28 factor</fullName>
    </alternativeName>
</protein>
<keyword evidence="14" id="KW-1185">Reference proteome</keyword>
<evidence type="ECO:0000313" key="11">
    <source>
        <dbReference type="EMBL" id="HJH24608.1"/>
    </source>
</evidence>
<dbReference type="NCBIfam" id="TIGR03824">
    <property type="entry name" value="FlgM_jcvi"/>
    <property type="match status" value="1"/>
</dbReference>
<evidence type="ECO:0000256" key="5">
    <source>
        <dbReference type="ARBA" id="ARBA00023015"/>
    </source>
</evidence>
<reference evidence="11" key="2">
    <citation type="journal article" date="2021" name="PeerJ">
        <title>Extensive microbial diversity within the chicken gut microbiome revealed by metagenomics and culture.</title>
        <authorList>
            <person name="Gilroy R."/>
            <person name="Ravi A."/>
            <person name="Getino M."/>
            <person name="Pursley I."/>
            <person name="Horton D.L."/>
            <person name="Alikhan N.F."/>
            <person name="Baker D."/>
            <person name="Gharbi K."/>
            <person name="Hall N."/>
            <person name="Watson M."/>
            <person name="Adriaenssens E.M."/>
            <person name="Foster-Nyarko E."/>
            <person name="Jarju S."/>
            <person name="Secka A."/>
            <person name="Antonio M."/>
            <person name="Oren A."/>
            <person name="Chaudhuri R.R."/>
            <person name="La Ragione R."/>
            <person name="Hildebrand F."/>
            <person name="Pallen M.J."/>
        </authorList>
    </citation>
    <scope>NUCLEOTIDE SEQUENCE</scope>
    <source>
        <strain evidence="11">CHK175-13533</strain>
    </source>
</reference>
<evidence type="ECO:0000259" key="10">
    <source>
        <dbReference type="Pfam" id="PF04316"/>
    </source>
</evidence>
<keyword evidence="11" id="KW-0282">Flagellum</keyword>
<comment type="function">
    <text evidence="7">Responsible for the coupling of flagellin expression to flagellar assembly by preventing expression of the flagellin genes when a component of the middle class of proteins is defective. It negatively regulates flagellar genes by inhibiting the activity of FliA by directly binding to FliA.</text>
</comment>
<feature type="compositionally biased region" description="Low complexity" evidence="9">
    <location>
        <begin position="16"/>
        <end position="33"/>
    </location>
</feature>
<reference evidence="11" key="3">
    <citation type="submission" date="2021-09" db="EMBL/GenBank/DDBJ databases">
        <authorList>
            <person name="Gilroy R."/>
        </authorList>
    </citation>
    <scope>NUCLEOTIDE SEQUENCE</scope>
    <source>
        <strain evidence="11">CHK175-13533</strain>
    </source>
</reference>